<organism evidence="1 2">
    <name type="scientific">Trifolium pratense</name>
    <name type="common">Red clover</name>
    <dbReference type="NCBI Taxonomy" id="57577"/>
    <lineage>
        <taxon>Eukaryota</taxon>
        <taxon>Viridiplantae</taxon>
        <taxon>Streptophyta</taxon>
        <taxon>Embryophyta</taxon>
        <taxon>Tracheophyta</taxon>
        <taxon>Spermatophyta</taxon>
        <taxon>Magnoliopsida</taxon>
        <taxon>eudicotyledons</taxon>
        <taxon>Gunneridae</taxon>
        <taxon>Pentapetalae</taxon>
        <taxon>rosids</taxon>
        <taxon>fabids</taxon>
        <taxon>Fabales</taxon>
        <taxon>Fabaceae</taxon>
        <taxon>Papilionoideae</taxon>
        <taxon>50 kb inversion clade</taxon>
        <taxon>NPAAA clade</taxon>
        <taxon>Hologalegina</taxon>
        <taxon>IRL clade</taxon>
        <taxon>Trifolieae</taxon>
        <taxon>Trifolium</taxon>
    </lineage>
</organism>
<evidence type="ECO:0008006" key="3">
    <source>
        <dbReference type="Google" id="ProtNLM"/>
    </source>
</evidence>
<dbReference type="CDD" id="cd00303">
    <property type="entry name" value="retropepsin_like"/>
    <property type="match status" value="1"/>
</dbReference>
<evidence type="ECO:0000313" key="2">
    <source>
        <dbReference type="Proteomes" id="UP000236291"/>
    </source>
</evidence>
<name>A0A2K3KWV6_TRIPR</name>
<sequence>NIPLLDVIKQVPKYAKFLKDLCTNKRRIKGSERVNLGRNISSFIQPKQPKQSSEGVVGEQNVSALTTQVLPQKQKDPGTFAIPCTIGDSKFENCMLDLGAGINVMPTSVYNNLCLGPLQHTGLIIQLANRSNARPAGVVEDVLVQVNDLIFPADFYILDMEGETRTNRAPIILGRPFMKTAKTKIDVDDGTMSMEFGDIVAKFNIFDAMKHPL</sequence>
<dbReference type="Gene3D" id="2.40.70.10">
    <property type="entry name" value="Acid Proteases"/>
    <property type="match status" value="1"/>
</dbReference>
<gene>
    <name evidence="1" type="ORF">L195_g057708</name>
</gene>
<dbReference type="PANTHER" id="PTHR33067">
    <property type="entry name" value="RNA-DIRECTED DNA POLYMERASE-RELATED"/>
    <property type="match status" value="1"/>
</dbReference>
<feature type="non-terminal residue" evidence="1">
    <location>
        <position position="213"/>
    </location>
</feature>
<feature type="non-terminal residue" evidence="1">
    <location>
        <position position="1"/>
    </location>
</feature>
<accession>A0A2K3KWV6</accession>
<comment type="caution">
    <text evidence="1">The sequence shown here is derived from an EMBL/GenBank/DDBJ whole genome shotgun (WGS) entry which is preliminary data.</text>
</comment>
<evidence type="ECO:0000313" key="1">
    <source>
        <dbReference type="EMBL" id="PNX70752.1"/>
    </source>
</evidence>
<dbReference type="Proteomes" id="UP000236291">
    <property type="component" value="Unassembled WGS sequence"/>
</dbReference>
<dbReference type="EMBL" id="ASHM01115779">
    <property type="protein sequence ID" value="PNX70752.1"/>
    <property type="molecule type" value="Genomic_DNA"/>
</dbReference>
<dbReference type="AlphaFoldDB" id="A0A2K3KWV6"/>
<proteinExistence type="predicted"/>
<dbReference type="ExpressionAtlas" id="A0A2K3KWV6">
    <property type="expression patterns" value="baseline"/>
</dbReference>
<dbReference type="PANTHER" id="PTHR33067:SF15">
    <property type="entry name" value="RNA-DIRECTED DNA POLYMERASE"/>
    <property type="match status" value="1"/>
</dbReference>
<reference evidence="1 2" key="1">
    <citation type="journal article" date="2014" name="Am. J. Bot.">
        <title>Genome assembly and annotation for red clover (Trifolium pratense; Fabaceae).</title>
        <authorList>
            <person name="Istvanek J."/>
            <person name="Jaros M."/>
            <person name="Krenek A."/>
            <person name="Repkova J."/>
        </authorList>
    </citation>
    <scope>NUCLEOTIDE SEQUENCE [LARGE SCALE GENOMIC DNA]</scope>
    <source>
        <strain evidence="2">cv. Tatra</strain>
        <tissue evidence="1">Young leaves</tissue>
    </source>
</reference>
<dbReference type="InterPro" id="IPR021109">
    <property type="entry name" value="Peptidase_aspartic_dom_sf"/>
</dbReference>
<reference evidence="1 2" key="2">
    <citation type="journal article" date="2017" name="Front. Plant Sci.">
        <title>Gene Classification and Mining of Molecular Markers Useful in Red Clover (Trifolium pratense) Breeding.</title>
        <authorList>
            <person name="Istvanek J."/>
            <person name="Dluhosova J."/>
            <person name="Dluhos P."/>
            <person name="Patkova L."/>
            <person name="Nedelnik J."/>
            <person name="Repkova J."/>
        </authorList>
    </citation>
    <scope>NUCLEOTIDE SEQUENCE [LARGE SCALE GENOMIC DNA]</scope>
    <source>
        <strain evidence="2">cv. Tatra</strain>
        <tissue evidence="1">Young leaves</tissue>
    </source>
</reference>
<protein>
    <recommendedName>
        <fullName evidence="3">Aspartic peptidase DDI1-type domain-containing protein</fullName>
    </recommendedName>
</protein>